<dbReference type="InterPro" id="IPR004424">
    <property type="entry name" value="IspE"/>
</dbReference>
<comment type="pathway">
    <text evidence="9">Isoprenoid biosynthesis; isopentenyl diphosphate biosynthesis via DXP pathway; isopentenyl diphosphate from 1-deoxy-D-xylulose 5-phosphate: step 3/6.</text>
</comment>
<proteinExistence type="inferred from homology"/>
<comment type="catalytic activity">
    <reaction evidence="9">
        <text>4-CDP-2-C-methyl-D-erythritol + ATP = 4-CDP-2-C-methyl-D-erythritol 2-phosphate + ADP + H(+)</text>
        <dbReference type="Rhea" id="RHEA:18437"/>
        <dbReference type="ChEBI" id="CHEBI:15378"/>
        <dbReference type="ChEBI" id="CHEBI:30616"/>
        <dbReference type="ChEBI" id="CHEBI:57823"/>
        <dbReference type="ChEBI" id="CHEBI:57919"/>
        <dbReference type="ChEBI" id="CHEBI:456216"/>
        <dbReference type="EC" id="2.7.1.148"/>
    </reaction>
</comment>
<dbReference type="InterPro" id="IPR013750">
    <property type="entry name" value="GHMP_kinase_C_dom"/>
</dbReference>
<evidence type="ECO:0000259" key="11">
    <source>
        <dbReference type="Pfam" id="PF08544"/>
    </source>
</evidence>
<evidence type="ECO:0000259" key="10">
    <source>
        <dbReference type="Pfam" id="PF00288"/>
    </source>
</evidence>
<evidence type="ECO:0000256" key="6">
    <source>
        <dbReference type="ARBA" id="ARBA00022777"/>
    </source>
</evidence>
<dbReference type="PANTHER" id="PTHR43527:SF2">
    <property type="entry name" value="4-DIPHOSPHOCYTIDYL-2-C-METHYL-D-ERYTHRITOL KINASE, CHLOROPLASTIC"/>
    <property type="match status" value="1"/>
</dbReference>
<evidence type="ECO:0000313" key="13">
    <source>
        <dbReference type="Proteomes" id="UP000584867"/>
    </source>
</evidence>
<evidence type="ECO:0000256" key="5">
    <source>
        <dbReference type="ARBA" id="ARBA00022741"/>
    </source>
</evidence>
<keyword evidence="5 9" id="KW-0547">Nucleotide-binding</keyword>
<dbReference type="GO" id="GO:0019288">
    <property type="term" value="P:isopentenyl diphosphate biosynthetic process, methylerythritol 4-phosphate pathway"/>
    <property type="evidence" value="ECO:0007669"/>
    <property type="project" value="UniProtKB-UniRule"/>
</dbReference>
<comment type="function">
    <text evidence="9">Catalyzes the phosphorylation of the position 2 hydroxy group of 4-diphosphocytidyl-2C-methyl-D-erythritol.</text>
</comment>
<dbReference type="Pfam" id="PF08544">
    <property type="entry name" value="GHMP_kinases_C"/>
    <property type="match status" value="1"/>
</dbReference>
<dbReference type="SUPFAM" id="SSF55060">
    <property type="entry name" value="GHMP Kinase, C-terminal domain"/>
    <property type="match status" value="1"/>
</dbReference>
<feature type="domain" description="GHMP kinase C-terminal" evidence="11">
    <location>
        <begin position="262"/>
        <end position="327"/>
    </location>
</feature>
<organism evidence="12 13">
    <name type="scientific">Granulicella mallensis</name>
    <dbReference type="NCBI Taxonomy" id="940614"/>
    <lineage>
        <taxon>Bacteria</taxon>
        <taxon>Pseudomonadati</taxon>
        <taxon>Acidobacteriota</taxon>
        <taxon>Terriglobia</taxon>
        <taxon>Terriglobales</taxon>
        <taxon>Acidobacteriaceae</taxon>
        <taxon>Granulicella</taxon>
    </lineage>
</organism>
<dbReference type="Gene3D" id="3.30.230.10">
    <property type="match status" value="1"/>
</dbReference>
<name>A0A7W7ZNK5_9BACT</name>
<keyword evidence="7 9" id="KW-0067">ATP-binding</keyword>
<dbReference type="GO" id="GO:0005524">
    <property type="term" value="F:ATP binding"/>
    <property type="evidence" value="ECO:0007669"/>
    <property type="project" value="UniProtKB-UniRule"/>
</dbReference>
<evidence type="ECO:0000256" key="7">
    <source>
        <dbReference type="ARBA" id="ARBA00022840"/>
    </source>
</evidence>
<dbReference type="SUPFAM" id="SSF54211">
    <property type="entry name" value="Ribosomal protein S5 domain 2-like"/>
    <property type="match status" value="1"/>
</dbReference>
<evidence type="ECO:0000256" key="2">
    <source>
        <dbReference type="ARBA" id="ARBA00012052"/>
    </source>
</evidence>
<keyword evidence="9" id="KW-0414">Isoprene biosynthesis</keyword>
<gene>
    <name evidence="9" type="primary">ispE</name>
    <name evidence="12" type="ORF">HDF15_001527</name>
</gene>
<dbReference type="HAMAP" id="MF_00061">
    <property type="entry name" value="IspE"/>
    <property type="match status" value="1"/>
</dbReference>
<comment type="caution">
    <text evidence="9">Lacks conserved residue(s) required for the propagation of feature annotation.</text>
</comment>
<evidence type="ECO:0000256" key="9">
    <source>
        <dbReference type="HAMAP-Rule" id="MF_00061"/>
    </source>
</evidence>
<dbReference type="Proteomes" id="UP000584867">
    <property type="component" value="Unassembled WGS sequence"/>
</dbReference>
<dbReference type="GO" id="GO:0016114">
    <property type="term" value="P:terpenoid biosynthetic process"/>
    <property type="evidence" value="ECO:0007669"/>
    <property type="project" value="InterPro"/>
</dbReference>
<evidence type="ECO:0000256" key="8">
    <source>
        <dbReference type="ARBA" id="ARBA00032554"/>
    </source>
</evidence>
<evidence type="ECO:0000256" key="4">
    <source>
        <dbReference type="ARBA" id="ARBA00022679"/>
    </source>
</evidence>
<dbReference type="PANTHER" id="PTHR43527">
    <property type="entry name" value="4-DIPHOSPHOCYTIDYL-2-C-METHYL-D-ERYTHRITOL KINASE, CHLOROPLASTIC"/>
    <property type="match status" value="1"/>
</dbReference>
<evidence type="ECO:0000313" key="12">
    <source>
        <dbReference type="EMBL" id="MBB5063187.1"/>
    </source>
</evidence>
<protein>
    <recommendedName>
        <fullName evidence="3 9">4-diphosphocytidyl-2-C-methyl-D-erythritol kinase</fullName>
        <shortName evidence="9">CMK</shortName>
        <ecNumber evidence="2 9">2.7.1.148</ecNumber>
    </recommendedName>
    <alternativeName>
        <fullName evidence="8 9">4-(cytidine-5'-diphospho)-2-C-methyl-D-erythritol kinase</fullName>
    </alternativeName>
</protein>
<dbReference type="EMBL" id="JACHIO010000005">
    <property type="protein sequence ID" value="MBB5063187.1"/>
    <property type="molecule type" value="Genomic_DNA"/>
</dbReference>
<keyword evidence="6 9" id="KW-0418">Kinase</keyword>
<feature type="domain" description="GHMP kinase N-terminal" evidence="10">
    <location>
        <begin position="83"/>
        <end position="151"/>
    </location>
</feature>
<feature type="active site" evidence="9">
    <location>
        <position position="143"/>
    </location>
</feature>
<dbReference type="UniPathway" id="UPA00056">
    <property type="reaction ID" value="UER00094"/>
</dbReference>
<dbReference type="InterPro" id="IPR014721">
    <property type="entry name" value="Ribsml_uS5_D2-typ_fold_subgr"/>
</dbReference>
<keyword evidence="4 9" id="KW-0808">Transferase</keyword>
<comment type="caution">
    <text evidence="12">The sequence shown here is derived from an EMBL/GenBank/DDBJ whole genome shotgun (WGS) entry which is preliminary data.</text>
</comment>
<feature type="active site" evidence="9">
    <location>
        <position position="10"/>
    </location>
</feature>
<evidence type="ECO:0000256" key="3">
    <source>
        <dbReference type="ARBA" id="ARBA00017473"/>
    </source>
</evidence>
<dbReference type="InterPro" id="IPR036554">
    <property type="entry name" value="GHMP_kinase_C_sf"/>
</dbReference>
<reference evidence="12 13" key="1">
    <citation type="submission" date="2020-08" db="EMBL/GenBank/DDBJ databases">
        <title>Genomic Encyclopedia of Type Strains, Phase IV (KMG-V): Genome sequencing to study the core and pangenomes of soil and plant-associated prokaryotes.</title>
        <authorList>
            <person name="Whitman W."/>
        </authorList>
    </citation>
    <scope>NUCLEOTIDE SEQUENCE [LARGE SCALE GENOMIC DNA]</scope>
    <source>
        <strain evidence="12 13">X5P3</strain>
    </source>
</reference>
<accession>A0A7W7ZNK5</accession>
<sequence length="348" mass="36516">MSTRVRSFSKINLGLAVGPARPDGFHGLATMYQTLALHDFVTVEARAAAVTRITLTSNHPGVPRTETRNAEKNTAFAMVAGALTRMGITAEVTIDIQKRLPVQGGMGAGSANAVAALLGLERELGQALLGSERVKLAAEVGSDVPLFLLGGSVLGLGRGEEVYPLPDTPAIPCVVAIPSVGVSTAQAFRDLDAKSEVREASSASTLTFQQPLDRLSELSRVLAAIWTIDGVESGPSGIARPGLPDKQGNLAENPLLALVRTGIENDFEEVAFSQHPSLRSTKRDLMGSDSGGSALYAALSGSGSALFGLYESQADARAAQQRVQQSGTQAILTETLPRSAYWDTMFAE</sequence>
<dbReference type="InterPro" id="IPR006204">
    <property type="entry name" value="GHMP_kinase_N_dom"/>
</dbReference>
<dbReference type="EC" id="2.7.1.148" evidence="2 9"/>
<dbReference type="RefSeq" id="WP_184254149.1">
    <property type="nucleotide sequence ID" value="NZ_JACHIO010000005.1"/>
</dbReference>
<evidence type="ECO:0000256" key="1">
    <source>
        <dbReference type="ARBA" id="ARBA00009684"/>
    </source>
</evidence>
<comment type="similarity">
    <text evidence="1 9">Belongs to the GHMP kinase family. IspE subfamily.</text>
</comment>
<dbReference type="InterPro" id="IPR020568">
    <property type="entry name" value="Ribosomal_Su5_D2-typ_SF"/>
</dbReference>
<dbReference type="AlphaFoldDB" id="A0A7W7ZNK5"/>
<dbReference type="Gene3D" id="3.30.70.890">
    <property type="entry name" value="GHMP kinase, C-terminal domain"/>
    <property type="match status" value="1"/>
</dbReference>
<dbReference type="PIRSF" id="PIRSF010376">
    <property type="entry name" value="IspE"/>
    <property type="match status" value="1"/>
</dbReference>
<dbReference type="Pfam" id="PF00288">
    <property type="entry name" value="GHMP_kinases_N"/>
    <property type="match status" value="1"/>
</dbReference>
<dbReference type="GO" id="GO:0050515">
    <property type="term" value="F:4-(cytidine 5'-diphospho)-2-C-methyl-D-erythritol kinase activity"/>
    <property type="evidence" value="ECO:0007669"/>
    <property type="project" value="UniProtKB-UniRule"/>
</dbReference>